<name>A0A3N1CXJ6_9ACTN</name>
<gene>
    <name evidence="1" type="ORF">EDD29_3581</name>
</gene>
<proteinExistence type="predicted"/>
<reference evidence="1 2" key="1">
    <citation type="submission" date="2018-11" db="EMBL/GenBank/DDBJ databases">
        <title>Sequencing the genomes of 1000 actinobacteria strains.</title>
        <authorList>
            <person name="Klenk H.-P."/>
        </authorList>
    </citation>
    <scope>NUCLEOTIDE SEQUENCE [LARGE SCALE GENOMIC DNA]</scope>
    <source>
        <strain evidence="1 2">DSM 44254</strain>
    </source>
</reference>
<protein>
    <submittedName>
        <fullName evidence="1">Uncharacterized protein</fullName>
    </submittedName>
</protein>
<dbReference type="Proteomes" id="UP000272400">
    <property type="component" value="Unassembled WGS sequence"/>
</dbReference>
<sequence>MRAASSPLVEALNSLEALRAPLVAGTPPPVERTAAVLRMAQILKPAVEAHREAPDPDKYAEFLAAFVESCPVTSAALAGVDLAQADADGVGRDWLSVLAAYLKAVVADWPAIEGKAPAGTRRRILAGIRRACVVPVSGPGGKARHRVLTSADVRQNEPVTVLRRRAVHRLLGGRSGTPFELYTYTQKPYALPSPLPSERSALDALDRLGFGCDPSFLPASERVSVLVAMTVFAGSINSADDRAELVRRHLVRPVEVIVPGGRVRYEITVEPGDRPLMRADRLGETGIRPPAWVTPGSGVAAAKQGLVTALGLSGMPEKGGLPWTEDHVGFVASALVRLPVADRAALRGVALVRHAERPSTAPGSVHAACLHVTEHDIDTGFPALPPPPHIHCSNAVFTDVDLTCAGAPGDPAHVGEFTVAHEAGHAVSLCFDAENRASIARLTVGLRGYQDALAPVLPYVRQTTARAEAYNALDALLGPFAQAYGPAMTADRALEEGDRTGYAAAVQAYGGFYQNEAKCAAVLKAAQDADALLDAPQRIFEKYTKVFVRRHRLLHDLLSSGTAAALVRFATYADRIGLPRLTHYAGTNVQEWFAEVYALFCTDRERLWELDWRLCRWLEDGRPKIADYDPAAP</sequence>
<organism evidence="1 2">
    <name type="scientific">Actinocorallia herbida</name>
    <dbReference type="NCBI Taxonomy" id="58109"/>
    <lineage>
        <taxon>Bacteria</taxon>
        <taxon>Bacillati</taxon>
        <taxon>Actinomycetota</taxon>
        <taxon>Actinomycetes</taxon>
        <taxon>Streptosporangiales</taxon>
        <taxon>Thermomonosporaceae</taxon>
        <taxon>Actinocorallia</taxon>
    </lineage>
</organism>
<dbReference type="AlphaFoldDB" id="A0A3N1CXJ6"/>
<evidence type="ECO:0000313" key="2">
    <source>
        <dbReference type="Proteomes" id="UP000272400"/>
    </source>
</evidence>
<dbReference type="RefSeq" id="WP_123665461.1">
    <property type="nucleotide sequence ID" value="NZ_RJKE01000001.1"/>
</dbReference>
<keyword evidence="2" id="KW-1185">Reference proteome</keyword>
<dbReference type="EMBL" id="RJKE01000001">
    <property type="protein sequence ID" value="ROO86020.1"/>
    <property type="molecule type" value="Genomic_DNA"/>
</dbReference>
<comment type="caution">
    <text evidence="1">The sequence shown here is derived from an EMBL/GenBank/DDBJ whole genome shotgun (WGS) entry which is preliminary data.</text>
</comment>
<evidence type="ECO:0000313" key="1">
    <source>
        <dbReference type="EMBL" id="ROO86020.1"/>
    </source>
</evidence>
<accession>A0A3N1CXJ6</accession>